<dbReference type="GeneID" id="69057055"/>
<feature type="domain" description="HTH araC/xylS-type" evidence="4">
    <location>
        <begin position="182"/>
        <end position="278"/>
    </location>
</feature>
<evidence type="ECO:0000256" key="1">
    <source>
        <dbReference type="ARBA" id="ARBA00023015"/>
    </source>
</evidence>
<protein>
    <submittedName>
        <fullName evidence="5">Helix-turn-helix domain-containing protein</fullName>
    </submittedName>
</protein>
<dbReference type="Pfam" id="PF12833">
    <property type="entry name" value="HTH_18"/>
    <property type="match status" value="1"/>
</dbReference>
<dbReference type="Proteomes" id="UP000465035">
    <property type="component" value="Chromosome"/>
</dbReference>
<keyword evidence="3" id="KW-0804">Transcription</keyword>
<dbReference type="RefSeq" id="WP_003551702.1">
    <property type="nucleotide sequence ID" value="NZ_CABKOL010000106.1"/>
</dbReference>
<evidence type="ECO:0000313" key="6">
    <source>
        <dbReference type="Proteomes" id="UP000465035"/>
    </source>
</evidence>
<dbReference type="EMBL" id="CP047121">
    <property type="protein sequence ID" value="QHB51013.1"/>
    <property type="molecule type" value="Genomic_DNA"/>
</dbReference>
<keyword evidence="1" id="KW-0805">Transcription regulation</keyword>
<dbReference type="PANTHER" id="PTHR43280">
    <property type="entry name" value="ARAC-FAMILY TRANSCRIPTIONAL REGULATOR"/>
    <property type="match status" value="1"/>
</dbReference>
<dbReference type="InterPro" id="IPR003313">
    <property type="entry name" value="AraC-bd"/>
</dbReference>
<dbReference type="Gene3D" id="2.60.120.10">
    <property type="entry name" value="Jelly Rolls"/>
    <property type="match status" value="1"/>
</dbReference>
<dbReference type="SUPFAM" id="SSF46689">
    <property type="entry name" value="Homeodomain-like"/>
    <property type="match status" value="2"/>
</dbReference>
<dbReference type="SMR" id="A0A6P1E8H7"/>
<dbReference type="InterPro" id="IPR037923">
    <property type="entry name" value="HTH-like"/>
</dbReference>
<accession>A0A6P1E8H7</accession>
<dbReference type="AlphaFoldDB" id="A0A6P1E8H7"/>
<dbReference type="GO" id="GO:0003700">
    <property type="term" value="F:DNA-binding transcription factor activity"/>
    <property type="evidence" value="ECO:0007669"/>
    <property type="project" value="InterPro"/>
</dbReference>
<evidence type="ECO:0000313" key="5">
    <source>
        <dbReference type="EMBL" id="QHB51013.1"/>
    </source>
</evidence>
<reference evidence="5 6" key="1">
    <citation type="submission" date="2019-12" db="EMBL/GenBank/DDBJ databases">
        <title>Lactobacillus hilgardii FLUB.</title>
        <authorList>
            <person name="Gustaw K."/>
        </authorList>
    </citation>
    <scope>NUCLEOTIDE SEQUENCE [LARGE SCALE GENOMIC DNA]</scope>
    <source>
        <strain evidence="5 6">FLUB</strain>
    </source>
</reference>
<evidence type="ECO:0000256" key="2">
    <source>
        <dbReference type="ARBA" id="ARBA00023125"/>
    </source>
</evidence>
<dbReference type="GO" id="GO:0043565">
    <property type="term" value="F:sequence-specific DNA binding"/>
    <property type="evidence" value="ECO:0007669"/>
    <property type="project" value="InterPro"/>
</dbReference>
<dbReference type="PROSITE" id="PS01124">
    <property type="entry name" value="HTH_ARAC_FAMILY_2"/>
    <property type="match status" value="1"/>
</dbReference>
<dbReference type="SMART" id="SM00342">
    <property type="entry name" value="HTH_ARAC"/>
    <property type="match status" value="1"/>
</dbReference>
<keyword evidence="2" id="KW-0238">DNA-binding</keyword>
<dbReference type="Pfam" id="PF02311">
    <property type="entry name" value="AraC_binding"/>
    <property type="match status" value="1"/>
</dbReference>
<dbReference type="PANTHER" id="PTHR43280:SF2">
    <property type="entry name" value="HTH-TYPE TRANSCRIPTIONAL REGULATOR EXSA"/>
    <property type="match status" value="1"/>
</dbReference>
<evidence type="ECO:0000256" key="3">
    <source>
        <dbReference type="ARBA" id="ARBA00023163"/>
    </source>
</evidence>
<dbReference type="CDD" id="cd02208">
    <property type="entry name" value="cupin_RmlC-like"/>
    <property type="match status" value="1"/>
</dbReference>
<dbReference type="InterPro" id="IPR018060">
    <property type="entry name" value="HTH_AraC"/>
</dbReference>
<dbReference type="InterPro" id="IPR009057">
    <property type="entry name" value="Homeodomain-like_sf"/>
</dbReference>
<dbReference type="InterPro" id="IPR018062">
    <property type="entry name" value="HTH_AraC-typ_CS"/>
</dbReference>
<dbReference type="SUPFAM" id="SSF51215">
    <property type="entry name" value="Regulatory protein AraC"/>
    <property type="match status" value="1"/>
</dbReference>
<sequence>MNIIDMPADGTINEDVVCAHNQSRYHDTPFHQHSNHYELYLFLAGNATFWTRASAYPMKRGYLVAIPNGHWHRAVTNDDSLYERIFLNIRTNLVKDFSTFDTDLSTCFKVDKSKEINILKLNETDLSEFVSLCDKLIAVLDQPTAFGNDIRERILLSDILLLINQVDNITNQPQNIIPALLQNMIRFIDTNLANDLSLSAISQHFYLNQSYLNRYFKRYMGLSIHKYISESRINQAKILLKAGKSVTDACNQCGFGNYSNFIRAFTRYVGISPGKYKK</sequence>
<dbReference type="InterPro" id="IPR014710">
    <property type="entry name" value="RmlC-like_jellyroll"/>
</dbReference>
<evidence type="ECO:0000259" key="4">
    <source>
        <dbReference type="PROSITE" id="PS01124"/>
    </source>
</evidence>
<gene>
    <name evidence="5" type="ORF">GQR93_01635</name>
</gene>
<proteinExistence type="predicted"/>
<organism evidence="5 6">
    <name type="scientific">Lentilactobacillus hilgardii</name>
    <name type="common">Lactobacillus hilgardii</name>
    <dbReference type="NCBI Taxonomy" id="1588"/>
    <lineage>
        <taxon>Bacteria</taxon>
        <taxon>Bacillati</taxon>
        <taxon>Bacillota</taxon>
        <taxon>Bacilli</taxon>
        <taxon>Lactobacillales</taxon>
        <taxon>Lactobacillaceae</taxon>
        <taxon>Lentilactobacillus</taxon>
    </lineage>
</organism>
<name>A0A6P1E8H7_LENHI</name>
<dbReference type="Gene3D" id="1.10.10.60">
    <property type="entry name" value="Homeodomain-like"/>
    <property type="match status" value="2"/>
</dbReference>
<dbReference type="PROSITE" id="PS00041">
    <property type="entry name" value="HTH_ARAC_FAMILY_1"/>
    <property type="match status" value="1"/>
</dbReference>